<dbReference type="Pfam" id="PF02983">
    <property type="entry name" value="Pro_Al_protease"/>
    <property type="match status" value="1"/>
</dbReference>
<evidence type="ECO:0000313" key="11">
    <source>
        <dbReference type="EMBL" id="MFC7613345.1"/>
    </source>
</evidence>
<evidence type="ECO:0000259" key="9">
    <source>
        <dbReference type="Pfam" id="PF00089"/>
    </source>
</evidence>
<dbReference type="PROSITE" id="PS00135">
    <property type="entry name" value="TRYPSIN_SER"/>
    <property type="match status" value="1"/>
</dbReference>
<keyword evidence="7" id="KW-1015">Disulfide bond</keyword>
<feature type="domain" description="Peptidase S1" evidence="9">
    <location>
        <begin position="101"/>
        <end position="285"/>
    </location>
</feature>
<evidence type="ECO:0000256" key="8">
    <source>
        <dbReference type="SAM" id="SignalP"/>
    </source>
</evidence>
<dbReference type="Gene3D" id="2.40.10.10">
    <property type="entry name" value="Trypsin-like serine proteases"/>
    <property type="match status" value="2"/>
</dbReference>
<feature type="signal peptide" evidence="8">
    <location>
        <begin position="1"/>
        <end position="26"/>
    </location>
</feature>
<dbReference type="InterPro" id="IPR043504">
    <property type="entry name" value="Peptidase_S1_PA_chymotrypsin"/>
</dbReference>
<dbReference type="InterPro" id="IPR033116">
    <property type="entry name" value="TRYPSIN_SER"/>
</dbReference>
<evidence type="ECO:0000256" key="4">
    <source>
        <dbReference type="ARBA" id="ARBA00022801"/>
    </source>
</evidence>
<dbReference type="CDD" id="cd21112">
    <property type="entry name" value="alphaLP-like"/>
    <property type="match status" value="1"/>
</dbReference>
<evidence type="ECO:0000256" key="6">
    <source>
        <dbReference type="ARBA" id="ARBA00023145"/>
    </source>
</evidence>
<dbReference type="PIRSF" id="PIRSF001134">
    <property type="entry name" value="Streptogrisin"/>
    <property type="match status" value="1"/>
</dbReference>
<keyword evidence="2" id="KW-0645">Protease</keyword>
<accession>A0ABW2TJY4</accession>
<dbReference type="Pfam" id="PF00089">
    <property type="entry name" value="Trypsin"/>
    <property type="match status" value="1"/>
</dbReference>
<dbReference type="InterPro" id="IPR004236">
    <property type="entry name" value="Pept_S1_alpha_lytic"/>
</dbReference>
<dbReference type="InterPro" id="IPR001316">
    <property type="entry name" value="Pept_S1A_streptogrisin"/>
</dbReference>
<evidence type="ECO:0000259" key="10">
    <source>
        <dbReference type="Pfam" id="PF02983"/>
    </source>
</evidence>
<feature type="chain" id="PRO_5045063876" evidence="8">
    <location>
        <begin position="27"/>
        <end position="296"/>
    </location>
</feature>
<evidence type="ECO:0000256" key="3">
    <source>
        <dbReference type="ARBA" id="ARBA00022729"/>
    </source>
</evidence>
<dbReference type="Gene3D" id="3.30.300.50">
    <property type="match status" value="1"/>
</dbReference>
<keyword evidence="12" id="KW-1185">Reference proteome</keyword>
<dbReference type="SUPFAM" id="SSF50494">
    <property type="entry name" value="Trypsin-like serine proteases"/>
    <property type="match status" value="1"/>
</dbReference>
<sequence length="296" mass="30152">MTMRRFLVAAGVLVTAAALATPTASAAPTTVDAATVLSQLDAKSRAGVPDSVTGWYLDTAANQVVVSVLRADADGLAWARSLGRSVRIDHTTARPQRMWDIIGGQALNFSQGRCSIGFSARNNAGERFVLTAGHCTDLGGTVSGPGGTIGPVAGSSFPTNDYGIIRVTSSTALSTALVDRYSSGSDVTVIGSQVSRVGDRICRSGSTTGWRCGTVQGTNQTVNYGGGDIVRGLTRTSACAQPGDSGGPYVSDPVGGQVHAQGVLSGGSGNCTSGGTTFFQPVREILSAYNVNLVTG</sequence>
<reference evidence="12" key="1">
    <citation type="journal article" date="2019" name="Int. J. Syst. Evol. Microbiol.">
        <title>The Global Catalogue of Microorganisms (GCM) 10K type strain sequencing project: providing services to taxonomists for standard genome sequencing and annotation.</title>
        <authorList>
            <consortium name="The Broad Institute Genomics Platform"/>
            <consortium name="The Broad Institute Genome Sequencing Center for Infectious Disease"/>
            <person name="Wu L."/>
            <person name="Ma J."/>
        </authorList>
    </citation>
    <scope>NUCLEOTIDE SEQUENCE [LARGE SCALE GENOMIC DNA]</scope>
    <source>
        <strain evidence="12">JCM 17695</strain>
    </source>
</reference>
<feature type="domain" description="Peptidase S1A alpha-lytic prodomain" evidence="10">
    <location>
        <begin position="38"/>
        <end position="77"/>
    </location>
</feature>
<keyword evidence="4" id="KW-0378">Hydrolase</keyword>
<dbReference type="Proteomes" id="UP001596512">
    <property type="component" value="Unassembled WGS sequence"/>
</dbReference>
<evidence type="ECO:0000256" key="1">
    <source>
        <dbReference type="ARBA" id="ARBA00007664"/>
    </source>
</evidence>
<name>A0ABW2TJY4_9PSEU</name>
<evidence type="ECO:0000256" key="7">
    <source>
        <dbReference type="ARBA" id="ARBA00023157"/>
    </source>
</evidence>
<dbReference type="PRINTS" id="PR00861">
    <property type="entry name" value="ALYTICPTASE"/>
</dbReference>
<evidence type="ECO:0000256" key="2">
    <source>
        <dbReference type="ARBA" id="ARBA00022670"/>
    </source>
</evidence>
<proteinExistence type="inferred from homology"/>
<evidence type="ECO:0000313" key="12">
    <source>
        <dbReference type="Proteomes" id="UP001596512"/>
    </source>
</evidence>
<dbReference type="InterPro" id="IPR001254">
    <property type="entry name" value="Trypsin_dom"/>
</dbReference>
<protein>
    <submittedName>
        <fullName evidence="11">S1 family peptidase</fullName>
    </submittedName>
</protein>
<keyword evidence="6" id="KW-0865">Zymogen</keyword>
<dbReference type="InterPro" id="IPR009003">
    <property type="entry name" value="Peptidase_S1_PA"/>
</dbReference>
<organism evidence="11 12">
    <name type="scientific">Actinokineospora soli</name>
    <dbReference type="NCBI Taxonomy" id="1048753"/>
    <lineage>
        <taxon>Bacteria</taxon>
        <taxon>Bacillati</taxon>
        <taxon>Actinomycetota</taxon>
        <taxon>Actinomycetes</taxon>
        <taxon>Pseudonocardiales</taxon>
        <taxon>Pseudonocardiaceae</taxon>
        <taxon>Actinokineospora</taxon>
    </lineage>
</organism>
<dbReference type="InterPro" id="IPR035070">
    <property type="entry name" value="Streptogrisin_prodomain"/>
</dbReference>
<comment type="similarity">
    <text evidence="1">Belongs to the peptidase S1 family.</text>
</comment>
<keyword evidence="5" id="KW-0720">Serine protease</keyword>
<evidence type="ECO:0000256" key="5">
    <source>
        <dbReference type="ARBA" id="ARBA00022825"/>
    </source>
</evidence>
<gene>
    <name evidence="11" type="ORF">ACFQV2_06695</name>
</gene>
<dbReference type="PROSITE" id="PS00134">
    <property type="entry name" value="TRYPSIN_HIS"/>
    <property type="match status" value="1"/>
</dbReference>
<keyword evidence="3 8" id="KW-0732">Signal</keyword>
<dbReference type="InterPro" id="IPR018114">
    <property type="entry name" value="TRYPSIN_HIS"/>
</dbReference>
<dbReference type="EMBL" id="JBHTEY010000004">
    <property type="protein sequence ID" value="MFC7613345.1"/>
    <property type="molecule type" value="Genomic_DNA"/>
</dbReference>
<comment type="caution">
    <text evidence="11">The sequence shown here is derived from an EMBL/GenBank/DDBJ whole genome shotgun (WGS) entry which is preliminary data.</text>
</comment>